<keyword evidence="3" id="KW-1185">Reference proteome</keyword>
<protein>
    <recommendedName>
        <fullName evidence="1">Endonuclease/exonuclease/phosphatase domain-containing protein</fullName>
    </recommendedName>
</protein>
<organism evidence="2 3">
    <name type="scientific">Prorocentrum cordatum</name>
    <dbReference type="NCBI Taxonomy" id="2364126"/>
    <lineage>
        <taxon>Eukaryota</taxon>
        <taxon>Sar</taxon>
        <taxon>Alveolata</taxon>
        <taxon>Dinophyceae</taxon>
        <taxon>Prorocentrales</taxon>
        <taxon>Prorocentraceae</taxon>
        <taxon>Prorocentrum</taxon>
    </lineage>
</organism>
<dbReference type="Pfam" id="PF03372">
    <property type="entry name" value="Exo_endo_phos"/>
    <property type="match status" value="1"/>
</dbReference>
<dbReference type="EMBL" id="CAUYUJ010016171">
    <property type="protein sequence ID" value="CAK0862534.1"/>
    <property type="molecule type" value="Genomic_DNA"/>
</dbReference>
<name>A0ABN9UT88_9DINO</name>
<dbReference type="Gene3D" id="3.60.10.10">
    <property type="entry name" value="Endonuclease/exonuclease/phosphatase"/>
    <property type="match status" value="1"/>
</dbReference>
<reference evidence="2" key="1">
    <citation type="submission" date="2023-10" db="EMBL/GenBank/DDBJ databases">
        <authorList>
            <person name="Chen Y."/>
            <person name="Shah S."/>
            <person name="Dougan E. K."/>
            <person name="Thang M."/>
            <person name="Chan C."/>
        </authorList>
    </citation>
    <scope>NUCLEOTIDE SEQUENCE [LARGE SCALE GENOMIC DNA]</scope>
</reference>
<proteinExistence type="predicted"/>
<evidence type="ECO:0000313" key="3">
    <source>
        <dbReference type="Proteomes" id="UP001189429"/>
    </source>
</evidence>
<evidence type="ECO:0000259" key="1">
    <source>
        <dbReference type="Pfam" id="PF03372"/>
    </source>
</evidence>
<comment type="caution">
    <text evidence="2">The sequence shown here is derived from an EMBL/GenBank/DDBJ whole genome shotgun (WGS) entry which is preliminary data.</text>
</comment>
<dbReference type="InterPro" id="IPR036691">
    <property type="entry name" value="Endo/exonu/phosph_ase_sf"/>
</dbReference>
<evidence type="ECO:0000313" key="2">
    <source>
        <dbReference type="EMBL" id="CAK0862534.1"/>
    </source>
</evidence>
<accession>A0ABN9UT88</accession>
<dbReference type="SUPFAM" id="SSF56219">
    <property type="entry name" value="DNase I-like"/>
    <property type="match status" value="1"/>
</dbReference>
<gene>
    <name evidence="2" type="ORF">PCOR1329_LOCUS50929</name>
</gene>
<feature type="domain" description="Endonuclease/exonuclease/phosphatase" evidence="1">
    <location>
        <begin position="347"/>
        <end position="534"/>
    </location>
</feature>
<sequence>MALPPLAALTGVGSCDINADRTAEAGVRAQRQRTRSMGVLTRGLGRVLAAVVALTREVRRDLPQPHLLQEYLVARPLELLALRRVMERLASDLDTRFTALHEAQSFCIDGQVQRIAEHHDGLATHDQQIAELREGLRLASAAVPVAPTSRGWERVPDPCVVVITTERRKDVPLGRVQAALQPLIQEAQFSEGDYTYEGDELGSYFKLRVRGAVGYASKIVGRILACQQNDDKSWKRIEAQNTNGMEAPSRFFSAWTRTSARSQARRPSASSKRAFEGNLGGKFYVDREQLALTRDNQHLVRIEPANPGPHKIYWNLPWLRAAGLQREQLEPLAKFKFLYKYFLKKYTIMVQESHGHELLLRDVLHQQHVQYSAFGSYMDQRSSGGVTTFVPKVPGWTATPEEVYYGRDLRVHLAAESGPESMILWNVHNQDIPADDVTAISAYIQADLLEASADPVHSLVIVGGDFNITDEELQAVHPSIPSEAIAEASASRHALSAAKREWLWLWSECTELHNGAPTHYQSGVRSRLDRLFTGMPPWMLTASWQGAHVVLPPDEMHHRQLSDHALISVQMLGAAKGPQRPRPILKHYFTDPRFEPLVNATLQDVDVLRHEPPAQVALMTKVLRNAASSLRDLEVVGNPADPKVKAMMSWSASRAYIRGQWRFMLKLMHSFPALRNHFAVTQGEIRLLDAGREALKRSSVLPNTQ</sequence>
<dbReference type="InterPro" id="IPR005135">
    <property type="entry name" value="Endo/exonuclease/phosphatase"/>
</dbReference>
<feature type="non-terminal residue" evidence="2">
    <location>
        <position position="705"/>
    </location>
</feature>
<dbReference type="Proteomes" id="UP001189429">
    <property type="component" value="Unassembled WGS sequence"/>
</dbReference>